<reference evidence="3 4" key="1">
    <citation type="submission" date="2013-12" db="EMBL/GenBank/DDBJ databases">
        <authorList>
            <person name="Zelazny A."/>
            <person name="Olivier K."/>
            <person name="Holland S."/>
            <person name="Lenaerts A."/>
            <person name="Ordway D."/>
            <person name="DeGroote M.A."/>
            <person name="Parker T."/>
            <person name="Sizemore C."/>
            <person name="Tallon L.J."/>
            <person name="Sadzewicz L.K."/>
            <person name="Sengamalay N."/>
            <person name="Fraser C.M."/>
            <person name="Hine E."/>
            <person name="Shefchek K.A."/>
            <person name="Das S.P."/>
            <person name="Tettelin H."/>
        </authorList>
    </citation>
    <scope>NUCLEOTIDE SEQUENCE [LARGE SCALE GENOMIC DNA]</scope>
    <source>
        <strain evidence="3 4">1956</strain>
    </source>
</reference>
<evidence type="ECO:0000256" key="1">
    <source>
        <dbReference type="SAM" id="MobiDB-lite"/>
    </source>
</evidence>
<dbReference type="Proteomes" id="UP000020825">
    <property type="component" value="Unassembled WGS sequence"/>
</dbReference>
<feature type="compositionally biased region" description="Polar residues" evidence="1">
    <location>
        <begin position="1"/>
        <end position="10"/>
    </location>
</feature>
<protein>
    <submittedName>
        <fullName evidence="3">Prolyl oligopeptidase, N-terminal beta-propeller domain protein</fullName>
    </submittedName>
</protein>
<dbReference type="EMBL" id="JAOG01000003">
    <property type="protein sequence ID" value="EUA53395.1"/>
    <property type="molecule type" value="Genomic_DNA"/>
</dbReference>
<dbReference type="Pfam" id="PF02897">
    <property type="entry name" value="Peptidase_S9_N"/>
    <property type="match status" value="1"/>
</dbReference>
<dbReference type="InterPro" id="IPR023302">
    <property type="entry name" value="Pept_S9A_N"/>
</dbReference>
<evidence type="ECO:0000313" key="3">
    <source>
        <dbReference type="EMBL" id="EUA53395.1"/>
    </source>
</evidence>
<proteinExistence type="predicted"/>
<dbReference type="SUPFAM" id="SSF50993">
    <property type="entry name" value="Peptidase/esterase 'gauge' domain"/>
    <property type="match status" value="1"/>
</dbReference>
<evidence type="ECO:0000259" key="2">
    <source>
        <dbReference type="Pfam" id="PF02897"/>
    </source>
</evidence>
<dbReference type="AlphaFoldDB" id="X8CDQ0"/>
<sequence>MASNASTTPHARTDPQDSEDPYLWLEDVTGDEALDWVRERNEPTLARFRDTDFERMRTEALEVLDTDARIPYVVRRGEYLYNFWRDAANPAGCGGAPRWTATAPIPPSGTC</sequence>
<gene>
    <name evidence="3" type="ORF">I550_5031</name>
</gene>
<feature type="domain" description="Peptidase S9A N-terminal" evidence="2">
    <location>
        <begin position="14"/>
        <end position="86"/>
    </location>
</feature>
<organism evidence="3 4">
    <name type="scientific">Mycobacterium intracellulare 1956</name>
    <dbReference type="NCBI Taxonomy" id="1299331"/>
    <lineage>
        <taxon>Bacteria</taxon>
        <taxon>Bacillati</taxon>
        <taxon>Actinomycetota</taxon>
        <taxon>Actinomycetes</taxon>
        <taxon>Mycobacteriales</taxon>
        <taxon>Mycobacteriaceae</taxon>
        <taxon>Mycobacterium</taxon>
        <taxon>Mycobacterium avium complex (MAC)</taxon>
    </lineage>
</organism>
<dbReference type="GO" id="GO:0004252">
    <property type="term" value="F:serine-type endopeptidase activity"/>
    <property type="evidence" value="ECO:0007669"/>
    <property type="project" value="InterPro"/>
</dbReference>
<feature type="region of interest" description="Disordered" evidence="1">
    <location>
        <begin position="1"/>
        <end position="23"/>
    </location>
</feature>
<dbReference type="PATRIC" id="fig|1299331.3.peg.4919"/>
<accession>X8CDQ0</accession>
<name>X8CDQ0_MYCIT</name>
<evidence type="ECO:0000313" key="4">
    <source>
        <dbReference type="Proteomes" id="UP000020825"/>
    </source>
</evidence>
<dbReference type="Gene3D" id="2.130.10.120">
    <property type="entry name" value="Prolyl oligopeptidase, N-terminal domain"/>
    <property type="match status" value="1"/>
</dbReference>
<comment type="caution">
    <text evidence="3">The sequence shown here is derived from an EMBL/GenBank/DDBJ whole genome shotgun (WGS) entry which is preliminary data.</text>
</comment>
<dbReference type="Gene3D" id="3.40.50.1820">
    <property type="entry name" value="alpha/beta hydrolase"/>
    <property type="match status" value="1"/>
</dbReference>
<dbReference type="InterPro" id="IPR029058">
    <property type="entry name" value="AB_hydrolase_fold"/>
</dbReference>